<evidence type="ECO:0000256" key="11">
    <source>
        <dbReference type="RuleBase" id="RU364061"/>
    </source>
</evidence>
<keyword evidence="6" id="KW-1133">Transmembrane helix</keyword>
<keyword evidence="4 11" id="KW-0589">Pheromone response</keyword>
<keyword evidence="8" id="KW-0472">Membrane</keyword>
<keyword evidence="10 11" id="KW-0807">Transducer</keyword>
<dbReference type="PANTHER" id="PTHR24062">
    <property type="entry name" value="VOMERONASAL TYPE-1 RECEPTOR"/>
    <property type="match status" value="1"/>
</dbReference>
<dbReference type="Proteomes" id="UP000092124">
    <property type="component" value="Unassembled WGS sequence"/>
</dbReference>
<comment type="similarity">
    <text evidence="2 11">Belongs to the G-protein coupled receptor 1 family.</text>
</comment>
<sequence length="90" mass="9912">MASFGLKDFLNDFGCKGLFYLHSMCRSVSIGSTSFLSVYQAITISPQECSLVLLEVSALLAGCFSTVRPFLLLSLKSSVSMCFCFIYIKK</sequence>
<dbReference type="AlphaFoldDB" id="A0A1A6FYL3"/>
<reference evidence="12 13" key="1">
    <citation type="submission" date="2016-06" db="EMBL/GenBank/DDBJ databases">
        <title>The Draft Genome Sequence and Annotation of the Desert Woodrat Neotoma lepida.</title>
        <authorList>
            <person name="Campbell M."/>
            <person name="Oakeson K.F."/>
            <person name="Yandell M."/>
            <person name="Halpert J.R."/>
            <person name="Dearing D."/>
        </authorList>
    </citation>
    <scope>NUCLEOTIDE SEQUENCE [LARGE SCALE GENOMIC DNA]</scope>
    <source>
        <strain evidence="12">417</strain>
        <tissue evidence="12">Liver</tissue>
    </source>
</reference>
<comment type="subcellular location">
    <subcellularLocation>
        <location evidence="1 11">Cell membrane</location>
        <topology evidence="1 11">Multi-pass membrane protein</topology>
    </subcellularLocation>
</comment>
<evidence type="ECO:0000256" key="9">
    <source>
        <dbReference type="ARBA" id="ARBA00023170"/>
    </source>
</evidence>
<dbReference type="OrthoDB" id="9606139at2759"/>
<evidence type="ECO:0000256" key="10">
    <source>
        <dbReference type="ARBA" id="ARBA00023224"/>
    </source>
</evidence>
<evidence type="ECO:0000256" key="8">
    <source>
        <dbReference type="ARBA" id="ARBA00023136"/>
    </source>
</evidence>
<comment type="caution">
    <text evidence="12">The sequence shown here is derived from an EMBL/GenBank/DDBJ whole genome shotgun (WGS) entry which is preliminary data.</text>
</comment>
<keyword evidence="9 11" id="KW-0675">Receptor</keyword>
<dbReference type="EMBL" id="LZPO01109168">
    <property type="protein sequence ID" value="OBS59028.1"/>
    <property type="molecule type" value="Genomic_DNA"/>
</dbReference>
<dbReference type="GO" id="GO:0016503">
    <property type="term" value="F:pheromone receptor activity"/>
    <property type="evidence" value="ECO:0007669"/>
    <property type="project" value="InterPro"/>
</dbReference>
<protein>
    <recommendedName>
        <fullName evidence="11">Vomeronasal type-1 receptor</fullName>
    </recommendedName>
</protein>
<evidence type="ECO:0000256" key="2">
    <source>
        <dbReference type="ARBA" id="ARBA00010663"/>
    </source>
</evidence>
<keyword evidence="7 11" id="KW-0297">G-protein coupled receptor</keyword>
<dbReference type="GO" id="GO:0005886">
    <property type="term" value="C:plasma membrane"/>
    <property type="evidence" value="ECO:0007669"/>
    <property type="project" value="UniProtKB-SubCell"/>
</dbReference>
<keyword evidence="13" id="KW-1185">Reference proteome</keyword>
<feature type="non-terminal residue" evidence="12">
    <location>
        <position position="90"/>
    </location>
</feature>
<keyword evidence="3 11" id="KW-1003">Cell membrane</keyword>
<keyword evidence="5" id="KW-0812">Transmembrane</keyword>
<evidence type="ECO:0000256" key="3">
    <source>
        <dbReference type="ARBA" id="ARBA00022475"/>
    </source>
</evidence>
<accession>A0A1A6FYL3</accession>
<dbReference type="InterPro" id="IPR004072">
    <property type="entry name" value="Vmron_rcpt_1"/>
</dbReference>
<evidence type="ECO:0000313" key="12">
    <source>
        <dbReference type="EMBL" id="OBS59028.1"/>
    </source>
</evidence>
<gene>
    <name evidence="12" type="ORF">A6R68_09849</name>
</gene>
<proteinExistence type="inferred from homology"/>
<evidence type="ECO:0000256" key="1">
    <source>
        <dbReference type="ARBA" id="ARBA00004651"/>
    </source>
</evidence>
<evidence type="ECO:0000256" key="7">
    <source>
        <dbReference type="ARBA" id="ARBA00023040"/>
    </source>
</evidence>
<name>A0A1A6FYL3_NEOLE</name>
<evidence type="ECO:0000256" key="6">
    <source>
        <dbReference type="ARBA" id="ARBA00022989"/>
    </source>
</evidence>
<organism evidence="12 13">
    <name type="scientific">Neotoma lepida</name>
    <name type="common">Desert woodrat</name>
    <dbReference type="NCBI Taxonomy" id="56216"/>
    <lineage>
        <taxon>Eukaryota</taxon>
        <taxon>Metazoa</taxon>
        <taxon>Chordata</taxon>
        <taxon>Craniata</taxon>
        <taxon>Vertebrata</taxon>
        <taxon>Euteleostomi</taxon>
        <taxon>Mammalia</taxon>
        <taxon>Eutheria</taxon>
        <taxon>Euarchontoglires</taxon>
        <taxon>Glires</taxon>
        <taxon>Rodentia</taxon>
        <taxon>Myomorpha</taxon>
        <taxon>Muroidea</taxon>
        <taxon>Cricetidae</taxon>
        <taxon>Neotominae</taxon>
        <taxon>Neotoma</taxon>
    </lineage>
</organism>
<evidence type="ECO:0000256" key="5">
    <source>
        <dbReference type="ARBA" id="ARBA00022692"/>
    </source>
</evidence>
<dbReference type="GO" id="GO:0019236">
    <property type="term" value="P:response to pheromone"/>
    <property type="evidence" value="ECO:0007669"/>
    <property type="project" value="UniProtKB-KW"/>
</dbReference>
<evidence type="ECO:0000313" key="13">
    <source>
        <dbReference type="Proteomes" id="UP000092124"/>
    </source>
</evidence>
<dbReference type="Pfam" id="PF03402">
    <property type="entry name" value="V1R"/>
    <property type="match status" value="1"/>
</dbReference>
<evidence type="ECO:0000256" key="4">
    <source>
        <dbReference type="ARBA" id="ARBA00022507"/>
    </source>
</evidence>